<sequence>MKLVELKCPACNGTVKLDPEHPGEAVCEYCKTRYMVEQESGDEYKLGNFGSRSVGDLPPHSFQEVKPRTSLPQETQKVHEEERKRFVIIAVAAAVVFVAAIAVSARGSAGKKSSAKATSAVVETAIAAEPTQAPAKPVVWSQGMEQVILGIYGRTPDQVSEQELMKLRYLELKPGLWDTHTDRKYFRVSYGLDGDLGADGEMAIHTFEGDLPAGMTMGWELFNDFSCLRALKGLETLSLHSTLKPGDLEGLEQLRTLGVQYISPDEVAALVDDPGQLTGLIYDYNQTSLEGIGQFTGLERLELHGSDDLTDIKDLASLKNLKSLSMEYCPNLTDFSVFFTMSGLTELRLDLEHVKDISFVNSMPQLERFALDDSQCISIAPLSSCENLKELSLTSNYELPDYSAITGLTGLESLTIDKYSNQPDPDLSGMTNMKTLTLAGFNGCSFLRSMGGLTDLTIAGYCIDDPGAFSGLTQLERLKGTKSWEYLNSVDFLANLPALTQLDLSGTTFYTDISALLNKEGLVSLNLNGASMEINFSRLKDNPGLLSLSMNGVKLYKNVKADRYGGISMVNWDDVALDAELGFLSHYPGLTDLSLADNKLAQIQPAATLPLLETLDISKNYVTDLNPLAGLEHLKKVDGRENPVSNWQVVGEKVTVIR</sequence>
<dbReference type="Pfam" id="PF12799">
    <property type="entry name" value="LRR_4"/>
    <property type="match status" value="1"/>
</dbReference>
<evidence type="ECO:0000256" key="3">
    <source>
        <dbReference type="SAM" id="Phobius"/>
    </source>
</evidence>
<dbReference type="RefSeq" id="WP_092361823.1">
    <property type="nucleotide sequence ID" value="NZ_CATZMQ010000012.1"/>
</dbReference>
<evidence type="ECO:0000313" key="4">
    <source>
        <dbReference type="EMBL" id="SET38139.1"/>
    </source>
</evidence>
<dbReference type="PANTHER" id="PTHR46652:SF3">
    <property type="entry name" value="LEUCINE-RICH REPEAT-CONTAINING PROTEIN 9"/>
    <property type="match status" value="1"/>
</dbReference>
<dbReference type="InterPro" id="IPR032675">
    <property type="entry name" value="LRR_dom_sf"/>
</dbReference>
<evidence type="ECO:0000256" key="2">
    <source>
        <dbReference type="ARBA" id="ARBA00022737"/>
    </source>
</evidence>
<keyword evidence="3" id="KW-0812">Transmembrane</keyword>
<protein>
    <submittedName>
        <fullName evidence="4">Leucine-rich repeat (LRR) protein</fullName>
    </submittedName>
</protein>
<name>A0A1I0E1T9_9FIRM</name>
<dbReference type="PANTHER" id="PTHR46652">
    <property type="entry name" value="LEUCINE-RICH REPEAT AND IQ DOMAIN-CONTAINING PROTEIN 1-RELATED"/>
    <property type="match status" value="1"/>
</dbReference>
<keyword evidence="3" id="KW-1133">Transmembrane helix</keyword>
<dbReference type="InterPro" id="IPR006553">
    <property type="entry name" value="Leu-rich_rpt_Cys-con_subtyp"/>
</dbReference>
<evidence type="ECO:0000256" key="1">
    <source>
        <dbReference type="ARBA" id="ARBA00022614"/>
    </source>
</evidence>
<gene>
    <name evidence="4" type="ORF">SAMN05216313_105172</name>
</gene>
<dbReference type="AlphaFoldDB" id="A0A1I0E1T9"/>
<organism evidence="4 5">
    <name type="scientific">Enterocloster lavalensis</name>
    <dbReference type="NCBI Taxonomy" id="460384"/>
    <lineage>
        <taxon>Bacteria</taxon>
        <taxon>Bacillati</taxon>
        <taxon>Bacillota</taxon>
        <taxon>Clostridia</taxon>
        <taxon>Lachnospirales</taxon>
        <taxon>Lachnospiraceae</taxon>
        <taxon>Enterocloster</taxon>
    </lineage>
</organism>
<dbReference type="InterPro" id="IPR001611">
    <property type="entry name" value="Leu-rich_rpt"/>
</dbReference>
<reference evidence="5" key="1">
    <citation type="submission" date="2016-10" db="EMBL/GenBank/DDBJ databases">
        <authorList>
            <person name="Varghese N."/>
            <person name="Submissions S."/>
        </authorList>
    </citation>
    <scope>NUCLEOTIDE SEQUENCE [LARGE SCALE GENOMIC DNA]</scope>
    <source>
        <strain evidence="5">NLAE-zl-G277</strain>
    </source>
</reference>
<dbReference type="STRING" id="460384.SAMN05216313_105172"/>
<accession>A0A1I0E1T9</accession>
<dbReference type="EMBL" id="FOIM01000005">
    <property type="protein sequence ID" value="SET38139.1"/>
    <property type="molecule type" value="Genomic_DNA"/>
</dbReference>
<proteinExistence type="predicted"/>
<dbReference type="Gene3D" id="3.80.10.10">
    <property type="entry name" value="Ribonuclease Inhibitor"/>
    <property type="match status" value="2"/>
</dbReference>
<dbReference type="InterPro" id="IPR050836">
    <property type="entry name" value="SDS22/Internalin_LRR"/>
</dbReference>
<keyword evidence="3" id="KW-0472">Membrane</keyword>
<keyword evidence="1" id="KW-0433">Leucine-rich repeat</keyword>
<keyword evidence="2" id="KW-0677">Repeat</keyword>
<dbReference type="SUPFAM" id="SSF52058">
    <property type="entry name" value="L domain-like"/>
    <property type="match status" value="2"/>
</dbReference>
<dbReference type="Proteomes" id="UP000198508">
    <property type="component" value="Unassembled WGS sequence"/>
</dbReference>
<keyword evidence="5" id="KW-1185">Reference proteome</keyword>
<feature type="transmembrane region" description="Helical" evidence="3">
    <location>
        <begin position="86"/>
        <end position="105"/>
    </location>
</feature>
<dbReference type="InterPro" id="IPR025875">
    <property type="entry name" value="Leu-rich_rpt_4"/>
</dbReference>
<evidence type="ECO:0000313" key="5">
    <source>
        <dbReference type="Proteomes" id="UP000198508"/>
    </source>
</evidence>
<dbReference type="PROSITE" id="PS51450">
    <property type="entry name" value="LRR"/>
    <property type="match status" value="1"/>
</dbReference>
<dbReference type="SMART" id="SM00367">
    <property type="entry name" value="LRR_CC"/>
    <property type="match status" value="3"/>
</dbReference>